<proteinExistence type="predicted"/>
<dbReference type="InterPro" id="IPR016035">
    <property type="entry name" value="Acyl_Trfase/lysoPLipase"/>
</dbReference>
<dbReference type="PANTHER" id="PTHR43775:SF37">
    <property type="entry name" value="SI:DKEY-61P9.11"/>
    <property type="match status" value="1"/>
</dbReference>
<dbReference type="HOGENOM" id="CLU_627271_0_0_1"/>
<name>A0A0D0AKS3_9AGAM</name>
<evidence type="ECO:0000256" key="2">
    <source>
        <dbReference type="ARBA" id="ARBA00022553"/>
    </source>
</evidence>
<evidence type="ECO:0000259" key="3">
    <source>
        <dbReference type="SMART" id="SM00827"/>
    </source>
</evidence>
<protein>
    <recommendedName>
        <fullName evidence="3">Malonyl-CoA:ACP transacylase (MAT) domain-containing protein</fullName>
    </recommendedName>
</protein>
<dbReference type="GO" id="GO:0006633">
    <property type="term" value="P:fatty acid biosynthetic process"/>
    <property type="evidence" value="ECO:0007669"/>
    <property type="project" value="TreeGrafter"/>
</dbReference>
<dbReference type="InParanoid" id="A0A0D0AKS3"/>
<reference evidence="4 5" key="1">
    <citation type="submission" date="2014-04" db="EMBL/GenBank/DDBJ databases">
        <authorList>
            <consortium name="DOE Joint Genome Institute"/>
            <person name="Kuo A."/>
            <person name="Ruytinx J."/>
            <person name="Rineau F."/>
            <person name="Colpaert J."/>
            <person name="Kohler A."/>
            <person name="Nagy L.G."/>
            <person name="Floudas D."/>
            <person name="Copeland A."/>
            <person name="Barry K.W."/>
            <person name="Cichocki N."/>
            <person name="Veneault-Fourrey C."/>
            <person name="LaButti K."/>
            <person name="Lindquist E.A."/>
            <person name="Lipzen A."/>
            <person name="Lundell T."/>
            <person name="Morin E."/>
            <person name="Murat C."/>
            <person name="Sun H."/>
            <person name="Tunlid A."/>
            <person name="Henrissat B."/>
            <person name="Grigoriev I.V."/>
            <person name="Hibbett D.S."/>
            <person name="Martin F."/>
            <person name="Nordberg H.P."/>
            <person name="Cantor M.N."/>
            <person name="Hua S.X."/>
        </authorList>
    </citation>
    <scope>NUCLEOTIDE SEQUENCE [LARGE SCALE GENOMIC DNA]</scope>
    <source>
        <strain evidence="4 5">UH-Slu-Lm8-n1</strain>
    </source>
</reference>
<dbReference type="EMBL" id="KN835376">
    <property type="protein sequence ID" value="KIK38749.1"/>
    <property type="molecule type" value="Genomic_DNA"/>
</dbReference>
<dbReference type="InterPro" id="IPR014043">
    <property type="entry name" value="Acyl_transferase_dom"/>
</dbReference>
<gene>
    <name evidence="4" type="ORF">CY34DRAFT_372876</name>
</gene>
<evidence type="ECO:0000313" key="4">
    <source>
        <dbReference type="EMBL" id="KIK38749.1"/>
    </source>
</evidence>
<dbReference type="Proteomes" id="UP000054485">
    <property type="component" value="Unassembled WGS sequence"/>
</dbReference>
<dbReference type="AlphaFoldDB" id="A0A0D0AKS3"/>
<accession>A0A0D0AKS3</accession>
<keyword evidence="5" id="KW-1185">Reference proteome</keyword>
<evidence type="ECO:0000256" key="1">
    <source>
        <dbReference type="ARBA" id="ARBA00022450"/>
    </source>
</evidence>
<dbReference type="Pfam" id="PF00698">
    <property type="entry name" value="Acyl_transf_1"/>
    <property type="match status" value="1"/>
</dbReference>
<dbReference type="SUPFAM" id="SSF52151">
    <property type="entry name" value="FabD/lysophospholipase-like"/>
    <property type="match status" value="1"/>
</dbReference>
<dbReference type="InterPro" id="IPR001227">
    <property type="entry name" value="Ac_transferase_dom_sf"/>
</dbReference>
<organism evidence="4 5">
    <name type="scientific">Suillus luteus UH-Slu-Lm8-n1</name>
    <dbReference type="NCBI Taxonomy" id="930992"/>
    <lineage>
        <taxon>Eukaryota</taxon>
        <taxon>Fungi</taxon>
        <taxon>Dikarya</taxon>
        <taxon>Basidiomycota</taxon>
        <taxon>Agaricomycotina</taxon>
        <taxon>Agaricomycetes</taxon>
        <taxon>Agaricomycetidae</taxon>
        <taxon>Boletales</taxon>
        <taxon>Suillineae</taxon>
        <taxon>Suillaceae</taxon>
        <taxon>Suillus</taxon>
    </lineage>
</organism>
<dbReference type="PANTHER" id="PTHR43775">
    <property type="entry name" value="FATTY ACID SYNTHASE"/>
    <property type="match status" value="1"/>
</dbReference>
<reference evidence="5" key="2">
    <citation type="submission" date="2015-01" db="EMBL/GenBank/DDBJ databases">
        <title>Evolutionary Origins and Diversification of the Mycorrhizal Mutualists.</title>
        <authorList>
            <consortium name="DOE Joint Genome Institute"/>
            <consortium name="Mycorrhizal Genomics Consortium"/>
            <person name="Kohler A."/>
            <person name="Kuo A."/>
            <person name="Nagy L.G."/>
            <person name="Floudas D."/>
            <person name="Copeland A."/>
            <person name="Barry K.W."/>
            <person name="Cichocki N."/>
            <person name="Veneault-Fourrey C."/>
            <person name="LaButti K."/>
            <person name="Lindquist E.A."/>
            <person name="Lipzen A."/>
            <person name="Lundell T."/>
            <person name="Morin E."/>
            <person name="Murat C."/>
            <person name="Riley R."/>
            <person name="Ohm R."/>
            <person name="Sun H."/>
            <person name="Tunlid A."/>
            <person name="Henrissat B."/>
            <person name="Grigoriev I.V."/>
            <person name="Hibbett D.S."/>
            <person name="Martin F."/>
        </authorList>
    </citation>
    <scope>NUCLEOTIDE SEQUENCE [LARGE SCALE GENOMIC DNA]</scope>
    <source>
        <strain evidence="5">UH-Slu-Lm8-n1</strain>
    </source>
</reference>
<sequence>MCFIPNIMCFYDAQRQEPLSILLAPLDTQAAAVSQHVELYNDSGRVPSKIDPPVGALYEDEDHRRGSGPKLCVAFVGMGSQHPAMGRQLAERYPPFLASIEENDRILVEVYGQPSLLERTGLFIPGAECSLNASGTWSLNDVILSFVYVQISLWDLIRNLGFKAHFAIGTSIGEIAMGYAAGHYDRSTTIGIAAAFATTMSEVEGNGATIFVALSPRQARLIIDDVLLQAGETSGLWISSFHSPHAVAIAGTHPLINALFAFLSNSKTFSDTFAVRLPQVGCAFHTPLMEPIKAPFKAALENLDLDRKSHGGTHEVRVMSTIDGTWLNRPLDSDYFWDNVLRPTKFGDIVQKLVHDEGENIIFLEIAAHPAMKTCVEQCGARYVGLIRRPTSDSLVDGSNECIQLLEAVQHLYDAGFRSELPLGVVEPTLRLLRAGK</sequence>
<keyword evidence="2" id="KW-0597">Phosphoprotein</keyword>
<dbReference type="InterPro" id="IPR050091">
    <property type="entry name" value="PKS_NRPS_Biosynth_Enz"/>
</dbReference>
<dbReference type="GO" id="GO:0004312">
    <property type="term" value="F:fatty acid synthase activity"/>
    <property type="evidence" value="ECO:0007669"/>
    <property type="project" value="TreeGrafter"/>
</dbReference>
<evidence type="ECO:0000313" key="5">
    <source>
        <dbReference type="Proteomes" id="UP000054485"/>
    </source>
</evidence>
<keyword evidence="1" id="KW-0596">Phosphopantetheine</keyword>
<feature type="domain" description="Malonyl-CoA:ACP transacylase (MAT)" evidence="3">
    <location>
        <begin position="74"/>
        <end position="391"/>
    </location>
</feature>
<dbReference type="SMART" id="SM00827">
    <property type="entry name" value="PKS_AT"/>
    <property type="match status" value="1"/>
</dbReference>
<dbReference type="STRING" id="930992.A0A0D0AKS3"/>
<dbReference type="OrthoDB" id="416786at2759"/>
<dbReference type="Gene3D" id="3.40.366.10">
    <property type="entry name" value="Malonyl-Coenzyme A Acyl Carrier Protein, domain 2"/>
    <property type="match status" value="1"/>
</dbReference>